<proteinExistence type="inferred from homology"/>
<keyword evidence="2 4" id="KW-0378">Hydrolase</keyword>
<evidence type="ECO:0000256" key="3">
    <source>
        <dbReference type="PIRSR" id="PIRSR001235-1"/>
    </source>
</evidence>
<protein>
    <submittedName>
        <fullName evidence="4">M20 family metallo-hydrolase</fullName>
    </submittedName>
</protein>
<dbReference type="NCBIfam" id="TIGR01879">
    <property type="entry name" value="hydantase"/>
    <property type="match status" value="1"/>
</dbReference>
<feature type="binding site" evidence="3">
    <location>
        <position position="198"/>
    </location>
    <ligand>
        <name>Zn(2+)</name>
        <dbReference type="ChEBI" id="CHEBI:29105"/>
        <label>1</label>
    </ligand>
</feature>
<dbReference type="EMBL" id="SZWF01000015">
    <property type="protein sequence ID" value="KAA9393677.1"/>
    <property type="molecule type" value="Genomic_DNA"/>
</dbReference>
<dbReference type="GO" id="GO:0046872">
    <property type="term" value="F:metal ion binding"/>
    <property type="evidence" value="ECO:0007669"/>
    <property type="project" value="UniProtKB-KW"/>
</dbReference>
<dbReference type="InterPro" id="IPR036264">
    <property type="entry name" value="Bact_exopeptidase_dim_dom"/>
</dbReference>
<evidence type="ECO:0000313" key="5">
    <source>
        <dbReference type="Proteomes" id="UP000325957"/>
    </source>
</evidence>
<dbReference type="CDD" id="cd03884">
    <property type="entry name" value="M20_bAS"/>
    <property type="match status" value="1"/>
</dbReference>
<dbReference type="Gene3D" id="3.30.70.360">
    <property type="match status" value="1"/>
</dbReference>
<keyword evidence="3" id="KW-0862">Zinc</keyword>
<evidence type="ECO:0000256" key="2">
    <source>
        <dbReference type="ARBA" id="ARBA00022801"/>
    </source>
</evidence>
<comment type="similarity">
    <text evidence="1">Belongs to the peptidase M20 family.</text>
</comment>
<dbReference type="OrthoDB" id="9808195at2"/>
<evidence type="ECO:0000313" key="4">
    <source>
        <dbReference type="EMBL" id="KAA9393677.1"/>
    </source>
</evidence>
<accession>A0A5J5KVE0</accession>
<dbReference type="InterPro" id="IPR002933">
    <property type="entry name" value="Peptidase_M20"/>
</dbReference>
<dbReference type="PANTHER" id="PTHR32494">
    <property type="entry name" value="ALLANTOATE DEIMINASE-RELATED"/>
    <property type="match status" value="1"/>
</dbReference>
<dbReference type="Gene3D" id="3.40.630.10">
    <property type="entry name" value="Zn peptidases"/>
    <property type="match status" value="1"/>
</dbReference>
<dbReference type="GO" id="GO:0016813">
    <property type="term" value="F:hydrolase activity, acting on carbon-nitrogen (but not peptide) bonds, in linear amidines"/>
    <property type="evidence" value="ECO:0007669"/>
    <property type="project" value="InterPro"/>
</dbReference>
<feature type="binding site" evidence="3">
    <location>
        <position position="88"/>
    </location>
    <ligand>
        <name>Zn(2+)</name>
        <dbReference type="ChEBI" id="CHEBI:29105"/>
        <label>1</label>
    </ligand>
</feature>
<dbReference type="PANTHER" id="PTHR32494:SF5">
    <property type="entry name" value="ALLANTOATE AMIDOHYDROLASE"/>
    <property type="match status" value="1"/>
</dbReference>
<dbReference type="SUPFAM" id="SSF55031">
    <property type="entry name" value="Bacterial exopeptidase dimerisation domain"/>
    <property type="match status" value="1"/>
</dbReference>
<feature type="binding site" evidence="3">
    <location>
        <position position="138"/>
    </location>
    <ligand>
        <name>Zn(2+)</name>
        <dbReference type="ChEBI" id="CHEBI:29105"/>
        <label>2</label>
    </ligand>
</feature>
<reference evidence="4 5" key="1">
    <citation type="submission" date="2019-05" db="EMBL/GenBank/DDBJ databases">
        <title>Kocuria coralli sp. nov., a novel actinobacterium isolated from coral reef seawater.</title>
        <authorList>
            <person name="Li J."/>
        </authorList>
    </citation>
    <scope>NUCLEOTIDE SEQUENCE [LARGE SCALE GENOMIC DNA]</scope>
    <source>
        <strain evidence="4 5">SCSIO 13007</strain>
    </source>
</reference>
<dbReference type="Pfam" id="PF01546">
    <property type="entry name" value="Peptidase_M20"/>
    <property type="match status" value="1"/>
</dbReference>
<dbReference type="Proteomes" id="UP000325957">
    <property type="component" value="Unassembled WGS sequence"/>
</dbReference>
<keyword evidence="5" id="KW-1185">Reference proteome</keyword>
<gene>
    <name evidence="4" type="ORF">FCK90_10855</name>
</gene>
<feature type="binding site" evidence="3">
    <location>
        <position position="99"/>
    </location>
    <ligand>
        <name>Zn(2+)</name>
        <dbReference type="ChEBI" id="CHEBI:29105"/>
        <label>2</label>
    </ligand>
</feature>
<feature type="binding site" evidence="3">
    <location>
        <position position="99"/>
    </location>
    <ligand>
        <name>Zn(2+)</name>
        <dbReference type="ChEBI" id="CHEBI:29105"/>
        <label>1</label>
    </ligand>
</feature>
<comment type="cofactor">
    <cofactor evidence="3">
        <name>Zn(2+)</name>
        <dbReference type="ChEBI" id="CHEBI:29105"/>
    </cofactor>
    <text evidence="3">Binds 2 Zn(2+) ions per subunit.</text>
</comment>
<dbReference type="RefSeq" id="WP_158034320.1">
    <property type="nucleotide sequence ID" value="NZ_ML708621.1"/>
</dbReference>
<keyword evidence="3" id="KW-0479">Metal-binding</keyword>
<comment type="caution">
    <text evidence="4">The sequence shown here is derived from an EMBL/GenBank/DDBJ whole genome shotgun (WGS) entry which is preliminary data.</text>
</comment>
<feature type="binding site" evidence="3">
    <location>
        <position position="391"/>
    </location>
    <ligand>
        <name>Zn(2+)</name>
        <dbReference type="ChEBI" id="CHEBI:29105"/>
        <label>2</label>
    </ligand>
</feature>
<sequence>MTTTPPAEPHADIAQRFLEDFHHVATIGATEHQGVERQAATDADRRTRDWFTAFARERGWQVECDHIGNLFATVELRPGAPAVLTGSHLDSQPRGGRFDGAYGVLASLHAAAEIERRVRDGQLRPDYNLVVVDWFNEEGSRFAPSIMGSSVYTGLMDRDEIAAVRDAEGTSVGEALAAIGYLGTSTGPEEVAGYAEIHIEQGRILEQEGIALGAVDSSWYTQKLDIEVLGEQSHTGATAMADRRDALVGAAQVIMLVRDICSEFPDGTLVSSVGQMTVEPNSPIVVNSRVHLVADLRANDPVIVQQARDRLMERFQRAAEAERLEIVARDFDIRPNRYYPEAGVALQERVAAELGLSVRRMQTMAGHDSVAMNTITPSVMMFIPSVDGVSHCEREFTEDGDMVNGVHALTAVLAELLTGALDGVEYPGSAPAEGQG</sequence>
<dbReference type="AlphaFoldDB" id="A0A5J5KVE0"/>
<dbReference type="InterPro" id="IPR010158">
    <property type="entry name" value="Amidase_Cbmase"/>
</dbReference>
<name>A0A5J5KVE0_9MICC</name>
<evidence type="ECO:0000256" key="1">
    <source>
        <dbReference type="ARBA" id="ARBA00006153"/>
    </source>
</evidence>
<dbReference type="PIRSF" id="PIRSF001235">
    <property type="entry name" value="Amidase_carbamoylase"/>
    <property type="match status" value="1"/>
</dbReference>
<dbReference type="SUPFAM" id="SSF53187">
    <property type="entry name" value="Zn-dependent exopeptidases"/>
    <property type="match status" value="1"/>
</dbReference>
<dbReference type="NCBIfam" id="NF006772">
    <property type="entry name" value="PRK09290.2-1"/>
    <property type="match status" value="1"/>
</dbReference>
<organism evidence="4 5">
    <name type="scientific">Kocuria coralli</name>
    <dbReference type="NCBI Taxonomy" id="1461025"/>
    <lineage>
        <taxon>Bacteria</taxon>
        <taxon>Bacillati</taxon>
        <taxon>Actinomycetota</taxon>
        <taxon>Actinomycetes</taxon>
        <taxon>Micrococcales</taxon>
        <taxon>Micrococcaceae</taxon>
        <taxon>Kocuria</taxon>
    </lineage>
</organism>